<dbReference type="STRING" id="713585.THITH_03605"/>
<dbReference type="Gene3D" id="3.30.310.70">
    <property type="entry name" value="TT1751-like domain"/>
    <property type="match status" value="1"/>
</dbReference>
<evidence type="ECO:0000313" key="2">
    <source>
        <dbReference type="Proteomes" id="UP000005289"/>
    </source>
</evidence>
<name>W0DKG8_9GAMM</name>
<dbReference type="RefSeq" id="WP_006745879.1">
    <property type="nucleotide sequence ID" value="NZ_CP007029.1"/>
</dbReference>
<dbReference type="AlphaFoldDB" id="W0DKG8"/>
<dbReference type="SUPFAM" id="SSF103247">
    <property type="entry name" value="TT1751-like"/>
    <property type="match status" value="1"/>
</dbReference>
<dbReference type="HOGENOM" id="CLU_077635_0_0_6"/>
<reference evidence="1 2" key="1">
    <citation type="submission" date="2013-12" db="EMBL/GenBank/DDBJ databases">
        <authorList>
            <consortium name="DOE Joint Genome Institute"/>
            <person name="Muyzer G."/>
            <person name="Huntemann M."/>
            <person name="Han J."/>
            <person name="Chen A."/>
            <person name="Kyrpides N."/>
            <person name="Mavromatis K."/>
            <person name="Markowitz V."/>
            <person name="Palaniappan K."/>
            <person name="Ivanova N."/>
            <person name="Schaumberg A."/>
            <person name="Pati A."/>
            <person name="Liolios K."/>
            <person name="Nordberg H.P."/>
            <person name="Cantor M.N."/>
            <person name="Hua S.X."/>
            <person name="Woyke T."/>
        </authorList>
    </citation>
    <scope>NUCLEOTIDE SEQUENCE [LARGE SCALE GENOMIC DNA]</scope>
    <source>
        <strain evidence="1 2">ARh 1</strain>
    </source>
</reference>
<dbReference type="Proteomes" id="UP000005289">
    <property type="component" value="Chromosome"/>
</dbReference>
<proteinExistence type="predicted"/>
<sequence length="300" mass="32491">MPISILTRGLLGLLLLGLASVVHAEYLRPMVLAYAKPGADVGAEVATVQERLSEAGFQVLGDYPVTSSSHVLVVTSPELLETAASMPRAAYIAPLRVAVTRVDGQVQVSYNHLEYFRHAYRIERSLAPVMARLADALGAQESFGAEGLSPSVLSRYRYAFGMERFGDPYELGNYPDRAAALAVLDANLAESRGGVREVYRVDIPGRDATLIGVAIREDAGADRDAADAHQLATVDVGDRRHTAYVPYEILVNGGRVEALHMRFRMALHFPDLRMVGENSFVQLRRSPAAVERALSMAAGG</sequence>
<dbReference type="InterPro" id="IPR035923">
    <property type="entry name" value="TT1751-like_sf"/>
</dbReference>
<keyword evidence="2" id="KW-1185">Reference proteome</keyword>
<gene>
    <name evidence="1" type="ORF">THITH_03605</name>
</gene>
<organism evidence="1 2">
    <name type="scientific">Thioalkalivibrio paradoxus ARh 1</name>
    <dbReference type="NCBI Taxonomy" id="713585"/>
    <lineage>
        <taxon>Bacteria</taxon>
        <taxon>Pseudomonadati</taxon>
        <taxon>Pseudomonadota</taxon>
        <taxon>Gammaproteobacteria</taxon>
        <taxon>Chromatiales</taxon>
        <taxon>Ectothiorhodospiraceae</taxon>
        <taxon>Thioalkalivibrio</taxon>
    </lineage>
</organism>
<accession>W0DKG8</accession>
<protein>
    <submittedName>
        <fullName evidence="1">Uncharacterized protein</fullName>
    </submittedName>
</protein>
<evidence type="ECO:0000313" key="1">
    <source>
        <dbReference type="EMBL" id="AHE97503.1"/>
    </source>
</evidence>
<dbReference type="EMBL" id="CP007029">
    <property type="protein sequence ID" value="AHE97503.1"/>
    <property type="molecule type" value="Genomic_DNA"/>
</dbReference>
<dbReference type="OrthoDB" id="9814711at2"/>
<dbReference type="KEGG" id="tti:THITH_03605"/>